<comment type="similarity">
    <text evidence="3">Belongs to the TMEM45 family.</text>
</comment>
<evidence type="ECO:0000256" key="5">
    <source>
        <dbReference type="ARBA" id="ARBA00022475"/>
    </source>
</evidence>
<gene>
    <name evidence="17" type="ORF">F2P81_008815</name>
</gene>
<dbReference type="PANTHER" id="PTHR16007">
    <property type="entry name" value="EPIDIDYMAL MEMBRANE PROTEIN E9-RELATED"/>
    <property type="match status" value="1"/>
</dbReference>
<feature type="domain" description="G protein gamma" evidence="16">
    <location>
        <begin position="79"/>
        <end position="139"/>
    </location>
</feature>
<keyword evidence="12" id="KW-0636">Prenylation</keyword>
<keyword evidence="11 13" id="KW-0449">Lipoprotein</keyword>
<reference evidence="17 18" key="1">
    <citation type="submission" date="2019-06" db="EMBL/GenBank/DDBJ databases">
        <title>Draft genomes of female and male turbot (Scophthalmus maximus).</title>
        <authorList>
            <person name="Xu H."/>
            <person name="Xu X.-W."/>
            <person name="Shao C."/>
            <person name="Chen S."/>
        </authorList>
    </citation>
    <scope>NUCLEOTIDE SEQUENCE [LARGE SCALE GENOMIC DNA]</scope>
    <source>
        <strain evidence="17">Ysfricsl-2016a</strain>
        <tissue evidence="17">Blood</tissue>
    </source>
</reference>
<evidence type="ECO:0000256" key="7">
    <source>
        <dbReference type="ARBA" id="ARBA00022692"/>
    </source>
</evidence>
<name>A0A6A4T5C5_SCOMX</name>
<evidence type="ECO:0000256" key="4">
    <source>
        <dbReference type="ARBA" id="ARBA00007431"/>
    </source>
</evidence>
<dbReference type="SUPFAM" id="SSF48670">
    <property type="entry name" value="Transducin (heterotrimeric G protein), gamma chain"/>
    <property type="match status" value="1"/>
</dbReference>
<evidence type="ECO:0000256" key="11">
    <source>
        <dbReference type="ARBA" id="ARBA00023288"/>
    </source>
</evidence>
<feature type="transmembrane region" description="Helical" evidence="15">
    <location>
        <begin position="361"/>
        <end position="388"/>
    </location>
</feature>
<dbReference type="SMART" id="SM00224">
    <property type="entry name" value="GGL"/>
    <property type="match status" value="1"/>
</dbReference>
<dbReference type="InterPro" id="IPR001770">
    <property type="entry name" value="G-protein_gamma"/>
</dbReference>
<keyword evidence="7 15" id="KW-0812">Transmembrane</keyword>
<dbReference type="InterPro" id="IPR036284">
    <property type="entry name" value="GGL_sf"/>
</dbReference>
<evidence type="ECO:0000256" key="1">
    <source>
        <dbReference type="ARBA" id="ARBA00004141"/>
    </source>
</evidence>
<keyword evidence="6" id="KW-0488">Methylation</keyword>
<dbReference type="Pfam" id="PF04819">
    <property type="entry name" value="DUF716"/>
    <property type="match status" value="1"/>
</dbReference>
<feature type="transmembrane region" description="Helical" evidence="15">
    <location>
        <begin position="236"/>
        <end position="254"/>
    </location>
</feature>
<feature type="transmembrane region" description="Helical" evidence="15">
    <location>
        <begin position="195"/>
        <end position="216"/>
    </location>
</feature>
<feature type="region of interest" description="Disordered" evidence="14">
    <location>
        <begin position="18"/>
        <end position="58"/>
    </location>
</feature>
<dbReference type="InterPro" id="IPR006904">
    <property type="entry name" value="DUF716"/>
</dbReference>
<feature type="compositionally biased region" description="Basic and acidic residues" evidence="14">
    <location>
        <begin position="48"/>
        <end position="58"/>
    </location>
</feature>
<evidence type="ECO:0000256" key="14">
    <source>
        <dbReference type="SAM" id="MobiDB-lite"/>
    </source>
</evidence>
<dbReference type="SMART" id="SM01224">
    <property type="entry name" value="G_gamma"/>
    <property type="match status" value="1"/>
</dbReference>
<dbReference type="FunFam" id="4.10.260.10:FF:000001">
    <property type="entry name" value="Guanine nucleotide-binding protein subunit gamma"/>
    <property type="match status" value="1"/>
</dbReference>
<evidence type="ECO:0000256" key="12">
    <source>
        <dbReference type="ARBA" id="ARBA00023289"/>
    </source>
</evidence>
<dbReference type="PANTHER" id="PTHR16007:SF59">
    <property type="entry name" value="TRANSMEMBRANE PROTEIN 45B"/>
    <property type="match status" value="1"/>
</dbReference>
<feature type="transmembrane region" description="Helical" evidence="15">
    <location>
        <begin position="296"/>
        <end position="316"/>
    </location>
</feature>
<evidence type="ECO:0000256" key="2">
    <source>
        <dbReference type="ARBA" id="ARBA00004342"/>
    </source>
</evidence>
<sequence length="424" mass="48104">MLWHLLCADVTHFQPRLPSSCHPDMPHISADRKKRKEKKPPAVNDDAGESRSRPLHEPVSRCRSRGWLILVGRGRMSNNMAKIADARKTVEQLKLEVNIERMMVSKAAADLMAYCEAHAKEDPLGTPVPSSENPFREKKLFWLTMANFKGHALPGTFFLLYGFWLTVKHTLRHNWRTSKPNGRQTVPPFSKKMDYIEGGFTILASFVGIIAEQFVVDGPHARLYDTEHKAWVKLMNWQHGTMYLFFGISGMTLVTSTKSKLVPPGVDRLALALALFVEGFLFYYHVHSRPPLDAHIHSLLLVAVFGGSASTMLEVFVRDNIVLELLGACLFILQGSWFYQIGFVLYPLNGIEWDLEMHDNIMFVTMCFCWHLAVALLLVACTSSVVWFTVKRFSGRSQDIEIGMRNTSSKTSCQKALLEESDEE</sequence>
<evidence type="ECO:0000313" key="18">
    <source>
        <dbReference type="Proteomes" id="UP000438429"/>
    </source>
</evidence>
<comment type="subcellular location">
    <subcellularLocation>
        <location evidence="2 13">Cell membrane</location>
        <topology evidence="2 13">Lipid-anchor</topology>
        <orientation evidence="2 13">Cytoplasmic side</orientation>
    </subcellularLocation>
    <subcellularLocation>
        <location evidence="1">Membrane</location>
        <topology evidence="1">Multi-pass membrane protein</topology>
    </subcellularLocation>
</comment>
<dbReference type="Pfam" id="PF00631">
    <property type="entry name" value="G-gamma"/>
    <property type="match status" value="1"/>
</dbReference>
<feature type="transmembrane region" description="Helical" evidence="15">
    <location>
        <begin position="140"/>
        <end position="167"/>
    </location>
</feature>
<evidence type="ECO:0000256" key="13">
    <source>
        <dbReference type="RuleBase" id="RU004973"/>
    </source>
</evidence>
<dbReference type="GO" id="GO:0005834">
    <property type="term" value="C:heterotrimeric G-protein complex"/>
    <property type="evidence" value="ECO:0007669"/>
    <property type="project" value="InterPro"/>
</dbReference>
<evidence type="ECO:0000256" key="8">
    <source>
        <dbReference type="ARBA" id="ARBA00022989"/>
    </source>
</evidence>
<evidence type="ECO:0000256" key="6">
    <source>
        <dbReference type="ARBA" id="ARBA00022481"/>
    </source>
</evidence>
<keyword evidence="8 15" id="KW-1133">Transmembrane helix</keyword>
<comment type="function">
    <text evidence="13">Guanine nucleotide-binding proteins (G proteins) are involved as a modulator or transducer in various transmembrane signaling systems. The beta and gamma chains are required for the GTPase activity, for replacement of GDP by GTP, and for G protein-effector interaction.</text>
</comment>
<dbReference type="Proteomes" id="UP000438429">
    <property type="component" value="Unassembled WGS sequence"/>
</dbReference>
<proteinExistence type="inferred from homology"/>
<dbReference type="Gene3D" id="4.10.260.10">
    <property type="entry name" value="Transducin (heterotrimeric G protein), gamma chain"/>
    <property type="match status" value="1"/>
</dbReference>
<dbReference type="PROSITE" id="PS50058">
    <property type="entry name" value="G_PROTEIN_GAMMA"/>
    <property type="match status" value="1"/>
</dbReference>
<comment type="similarity">
    <text evidence="4 13">Belongs to the G protein gamma family.</text>
</comment>
<evidence type="ECO:0000259" key="16">
    <source>
        <dbReference type="PROSITE" id="PS50058"/>
    </source>
</evidence>
<protein>
    <recommendedName>
        <fullName evidence="13">Guanine nucleotide-binding protein subunit gamma</fullName>
    </recommendedName>
</protein>
<evidence type="ECO:0000256" key="15">
    <source>
        <dbReference type="SAM" id="Phobius"/>
    </source>
</evidence>
<dbReference type="AlphaFoldDB" id="A0A6A4T5C5"/>
<accession>A0A6A4T5C5</accession>
<dbReference type="EMBL" id="VEVO01000008">
    <property type="protein sequence ID" value="KAF0038331.1"/>
    <property type="molecule type" value="Genomic_DNA"/>
</dbReference>
<dbReference type="GO" id="GO:0031681">
    <property type="term" value="F:G-protein beta-subunit binding"/>
    <property type="evidence" value="ECO:0007669"/>
    <property type="project" value="InterPro"/>
</dbReference>
<dbReference type="PRINTS" id="PR00321">
    <property type="entry name" value="GPROTEING"/>
</dbReference>
<evidence type="ECO:0000256" key="9">
    <source>
        <dbReference type="ARBA" id="ARBA00023136"/>
    </source>
</evidence>
<keyword evidence="9 13" id="KW-0472">Membrane</keyword>
<evidence type="ECO:0000256" key="10">
    <source>
        <dbReference type="ARBA" id="ARBA00023224"/>
    </source>
</evidence>
<organism evidence="17 18">
    <name type="scientific">Scophthalmus maximus</name>
    <name type="common">Turbot</name>
    <name type="synonym">Psetta maxima</name>
    <dbReference type="NCBI Taxonomy" id="52904"/>
    <lineage>
        <taxon>Eukaryota</taxon>
        <taxon>Metazoa</taxon>
        <taxon>Chordata</taxon>
        <taxon>Craniata</taxon>
        <taxon>Vertebrata</taxon>
        <taxon>Euteleostomi</taxon>
        <taxon>Actinopterygii</taxon>
        <taxon>Neopterygii</taxon>
        <taxon>Teleostei</taxon>
        <taxon>Neoteleostei</taxon>
        <taxon>Acanthomorphata</taxon>
        <taxon>Carangaria</taxon>
        <taxon>Pleuronectiformes</taxon>
        <taxon>Pleuronectoidei</taxon>
        <taxon>Scophthalmidae</taxon>
        <taxon>Scophthalmus</taxon>
    </lineage>
</organism>
<dbReference type="CDD" id="cd00068">
    <property type="entry name" value="GGL"/>
    <property type="match status" value="1"/>
</dbReference>
<evidence type="ECO:0000256" key="3">
    <source>
        <dbReference type="ARBA" id="ARBA00006948"/>
    </source>
</evidence>
<feature type="transmembrane region" description="Helical" evidence="15">
    <location>
        <begin position="266"/>
        <end position="284"/>
    </location>
</feature>
<feature type="transmembrane region" description="Helical" evidence="15">
    <location>
        <begin position="321"/>
        <end position="341"/>
    </location>
</feature>
<dbReference type="InterPro" id="IPR015898">
    <property type="entry name" value="G-protein_gamma-like_dom"/>
</dbReference>
<keyword evidence="10 13" id="KW-0807">Transducer</keyword>
<comment type="caution">
    <text evidence="17">The sequence shown here is derived from an EMBL/GenBank/DDBJ whole genome shotgun (WGS) entry which is preliminary data.</text>
</comment>
<keyword evidence="5 13" id="KW-1003">Cell membrane</keyword>
<evidence type="ECO:0000313" key="17">
    <source>
        <dbReference type="EMBL" id="KAF0038331.1"/>
    </source>
</evidence>
<comment type="subunit">
    <text evidence="13">G proteins are composed of 3 units; alpha, beta and gamma.</text>
</comment>
<dbReference type="InterPro" id="IPR042127">
    <property type="entry name" value="TMEM45"/>
</dbReference>
<dbReference type="GO" id="GO:0007186">
    <property type="term" value="P:G protein-coupled receptor signaling pathway"/>
    <property type="evidence" value="ECO:0007669"/>
    <property type="project" value="InterPro"/>
</dbReference>